<dbReference type="InterPro" id="IPR007208">
    <property type="entry name" value="MrpF/PhaF-like"/>
</dbReference>
<comment type="subcellular location">
    <subcellularLocation>
        <location evidence="1">Cell membrane</location>
        <topology evidence="1">Multi-pass membrane protein</topology>
    </subcellularLocation>
</comment>
<dbReference type="Proteomes" id="UP000715441">
    <property type="component" value="Unassembled WGS sequence"/>
</dbReference>
<proteinExistence type="predicted"/>
<accession>A0ABX1J7B4</accession>
<evidence type="ECO:0000256" key="5">
    <source>
        <dbReference type="ARBA" id="ARBA00023136"/>
    </source>
</evidence>
<evidence type="ECO:0000313" key="7">
    <source>
        <dbReference type="EMBL" id="NKQ54320.1"/>
    </source>
</evidence>
<sequence length="70" mass="7378">MFLAFRGNAVRRLVGLQLAGAVTVLLLVLVSLGEGQSSYLIVPLVAVLLSFAGTLVFTRLFASGVRDQDG</sequence>
<evidence type="ECO:0000313" key="8">
    <source>
        <dbReference type="Proteomes" id="UP000715441"/>
    </source>
</evidence>
<evidence type="ECO:0000256" key="4">
    <source>
        <dbReference type="ARBA" id="ARBA00022989"/>
    </source>
</evidence>
<dbReference type="EMBL" id="JAAXLS010000009">
    <property type="protein sequence ID" value="NKQ54320.1"/>
    <property type="molecule type" value="Genomic_DNA"/>
</dbReference>
<keyword evidence="4 6" id="KW-1133">Transmembrane helix</keyword>
<name>A0ABX1J7B4_9PSEU</name>
<evidence type="ECO:0000256" key="6">
    <source>
        <dbReference type="SAM" id="Phobius"/>
    </source>
</evidence>
<dbReference type="Pfam" id="PF04066">
    <property type="entry name" value="MrpF_PhaF"/>
    <property type="match status" value="1"/>
</dbReference>
<keyword evidence="8" id="KW-1185">Reference proteome</keyword>
<organism evidence="7 8">
    <name type="scientific">Amycolatopsis acididurans</name>
    <dbReference type="NCBI Taxonomy" id="2724524"/>
    <lineage>
        <taxon>Bacteria</taxon>
        <taxon>Bacillati</taxon>
        <taxon>Actinomycetota</taxon>
        <taxon>Actinomycetes</taxon>
        <taxon>Pseudonocardiales</taxon>
        <taxon>Pseudonocardiaceae</taxon>
        <taxon>Amycolatopsis</taxon>
    </lineage>
</organism>
<keyword evidence="5 6" id="KW-0472">Membrane</keyword>
<reference evidence="7 8" key="1">
    <citation type="submission" date="2020-04" db="EMBL/GenBank/DDBJ databases">
        <title>Novel species.</title>
        <authorList>
            <person name="Teo W.F.A."/>
            <person name="Lipun K."/>
            <person name="Srisuk N."/>
            <person name="Duangmal K."/>
        </authorList>
    </citation>
    <scope>NUCLEOTIDE SEQUENCE [LARGE SCALE GENOMIC DNA]</scope>
    <source>
        <strain evidence="7 8">K13G38</strain>
    </source>
</reference>
<keyword evidence="3 6" id="KW-0812">Transmembrane</keyword>
<protein>
    <submittedName>
        <fullName evidence="7">Uncharacterized protein</fullName>
    </submittedName>
</protein>
<feature type="transmembrane region" description="Helical" evidence="6">
    <location>
        <begin position="39"/>
        <end position="62"/>
    </location>
</feature>
<evidence type="ECO:0000256" key="3">
    <source>
        <dbReference type="ARBA" id="ARBA00022692"/>
    </source>
</evidence>
<evidence type="ECO:0000256" key="2">
    <source>
        <dbReference type="ARBA" id="ARBA00022475"/>
    </source>
</evidence>
<gene>
    <name evidence="7" type="ORF">HFP15_15650</name>
</gene>
<feature type="transmembrane region" description="Helical" evidence="6">
    <location>
        <begin position="12"/>
        <end position="33"/>
    </location>
</feature>
<keyword evidence="2" id="KW-1003">Cell membrane</keyword>
<comment type="caution">
    <text evidence="7">The sequence shown here is derived from an EMBL/GenBank/DDBJ whole genome shotgun (WGS) entry which is preliminary data.</text>
</comment>
<evidence type="ECO:0000256" key="1">
    <source>
        <dbReference type="ARBA" id="ARBA00004651"/>
    </source>
</evidence>